<keyword evidence="3" id="KW-1185">Reference proteome</keyword>
<protein>
    <recommendedName>
        <fullName evidence="4">DUF3047 domain-containing protein</fullName>
    </recommendedName>
</protein>
<proteinExistence type="predicted"/>
<dbReference type="Pfam" id="PF11249">
    <property type="entry name" value="DUF3047"/>
    <property type="match status" value="1"/>
</dbReference>
<dbReference type="Proteomes" id="UP000525298">
    <property type="component" value="Unassembled WGS sequence"/>
</dbReference>
<dbReference type="InterPro" id="IPR021409">
    <property type="entry name" value="DUF3047"/>
</dbReference>
<gene>
    <name evidence="2" type="ORF">HNR65_002934</name>
</gene>
<name>A0A7W0CBH0_9BACT</name>
<dbReference type="EMBL" id="JACDUS010000010">
    <property type="protein sequence ID" value="MBA2882582.1"/>
    <property type="molecule type" value="Genomic_DNA"/>
</dbReference>
<feature type="signal peptide" evidence="1">
    <location>
        <begin position="1"/>
        <end position="22"/>
    </location>
</feature>
<dbReference type="RefSeq" id="WP_181552210.1">
    <property type="nucleotide sequence ID" value="NZ_JACDUS010000010.1"/>
</dbReference>
<evidence type="ECO:0000313" key="2">
    <source>
        <dbReference type="EMBL" id="MBA2882582.1"/>
    </source>
</evidence>
<feature type="chain" id="PRO_5030768074" description="DUF3047 domain-containing protein" evidence="1">
    <location>
        <begin position="23"/>
        <end position="253"/>
    </location>
</feature>
<accession>A0A7W0CBH0</accession>
<comment type="caution">
    <text evidence="2">The sequence shown here is derived from an EMBL/GenBank/DDBJ whole genome shotgun (WGS) entry which is preliminary data.</text>
</comment>
<dbReference type="AlphaFoldDB" id="A0A7W0CBH0"/>
<reference evidence="2 3" key="1">
    <citation type="submission" date="2020-07" db="EMBL/GenBank/DDBJ databases">
        <title>Genomic Encyclopedia of Type Strains, Phase IV (KMG-IV): sequencing the most valuable type-strain genomes for metagenomic binning, comparative biology and taxonomic classification.</title>
        <authorList>
            <person name="Goeker M."/>
        </authorList>
    </citation>
    <scope>NUCLEOTIDE SEQUENCE [LARGE SCALE GENOMIC DNA]</scope>
    <source>
        <strain evidence="2 3">DSM 17721</strain>
    </source>
</reference>
<organism evidence="2 3">
    <name type="scientific">Desulfosalsimonas propionicica</name>
    <dbReference type="NCBI Taxonomy" id="332175"/>
    <lineage>
        <taxon>Bacteria</taxon>
        <taxon>Pseudomonadati</taxon>
        <taxon>Thermodesulfobacteriota</taxon>
        <taxon>Desulfobacteria</taxon>
        <taxon>Desulfobacterales</taxon>
        <taxon>Desulfosalsimonadaceae</taxon>
        <taxon>Desulfosalsimonas</taxon>
    </lineage>
</organism>
<keyword evidence="1" id="KW-0732">Signal</keyword>
<sequence>MRSRRIAIIVLVMLAAVFTAGAETNETADENSEILYIGKFSAAGTDREIPAGWEPLTFEKIDQHTRYRLVRDNETTVIKAKSDSSASGLIRKMRIDPRQYPVIQWRWKATGIYENGDVTRKSGDDYPARLYIAFEYDPDKIGFFERAKFNIIEKIYGEYPPAGVINYIWASRAAKGRVVPNAYTDRAQMIVLQSGRENTNTWVSESRNILNDYRAAFGKEPPMIQGIAIMTDSDDTGEAAVTYYGDIIMKPQQ</sequence>
<evidence type="ECO:0000313" key="3">
    <source>
        <dbReference type="Proteomes" id="UP000525298"/>
    </source>
</evidence>
<evidence type="ECO:0000256" key="1">
    <source>
        <dbReference type="SAM" id="SignalP"/>
    </source>
</evidence>
<evidence type="ECO:0008006" key="4">
    <source>
        <dbReference type="Google" id="ProtNLM"/>
    </source>
</evidence>